<sequence>MDGRFQEKDRHCRNCQSTWTVYEEKETDVSIAVALIEAGVNDEFDVALILSADSDLCPAVRALGRLRPDKRVVAAFPPRRRSGELRRAVNAAFTIGDAKLRQAQMPAKVVTATGVTLDRPAHWA</sequence>
<dbReference type="AlphaFoldDB" id="A0A344LCK1"/>
<organism evidence="2 3">
    <name type="scientific">Amycolatopsis albispora</name>
    <dbReference type="NCBI Taxonomy" id="1804986"/>
    <lineage>
        <taxon>Bacteria</taxon>
        <taxon>Bacillati</taxon>
        <taxon>Actinomycetota</taxon>
        <taxon>Actinomycetes</taxon>
        <taxon>Pseudonocardiales</taxon>
        <taxon>Pseudonocardiaceae</taxon>
        <taxon>Amycolatopsis</taxon>
    </lineage>
</organism>
<dbReference type="CDD" id="cd18722">
    <property type="entry name" value="PIN_NicB-like"/>
    <property type="match status" value="1"/>
</dbReference>
<keyword evidence="3" id="KW-1185">Reference proteome</keyword>
<feature type="domain" description="NYN" evidence="1">
    <location>
        <begin position="18"/>
        <end position="91"/>
    </location>
</feature>
<dbReference type="InterPro" id="IPR021139">
    <property type="entry name" value="NYN"/>
</dbReference>
<evidence type="ECO:0000313" key="2">
    <source>
        <dbReference type="EMBL" id="AXB45775.1"/>
    </source>
</evidence>
<evidence type="ECO:0000259" key="1">
    <source>
        <dbReference type="Pfam" id="PF01936"/>
    </source>
</evidence>
<name>A0A344LCK1_9PSEU</name>
<dbReference type="GO" id="GO:0004540">
    <property type="term" value="F:RNA nuclease activity"/>
    <property type="evidence" value="ECO:0007669"/>
    <property type="project" value="InterPro"/>
</dbReference>
<evidence type="ECO:0000313" key="3">
    <source>
        <dbReference type="Proteomes" id="UP000250434"/>
    </source>
</evidence>
<dbReference type="KEGG" id="aab:A4R43_27540"/>
<gene>
    <name evidence="2" type="ORF">A4R43_27540</name>
</gene>
<proteinExistence type="predicted"/>
<dbReference type="Proteomes" id="UP000250434">
    <property type="component" value="Chromosome"/>
</dbReference>
<dbReference type="Gene3D" id="3.40.50.1010">
    <property type="entry name" value="5'-nuclease"/>
    <property type="match status" value="1"/>
</dbReference>
<reference evidence="2 3" key="1">
    <citation type="submission" date="2016-04" db="EMBL/GenBank/DDBJ databases">
        <title>Complete genome sequence and analysis of deep-sea sediment isolate, Amycolatopsis sp. WP1.</title>
        <authorList>
            <person name="Wang H."/>
            <person name="Chen S."/>
            <person name="Wu Q."/>
        </authorList>
    </citation>
    <scope>NUCLEOTIDE SEQUENCE [LARGE SCALE GENOMIC DNA]</scope>
    <source>
        <strain evidence="2 3">WP1</strain>
    </source>
</reference>
<protein>
    <recommendedName>
        <fullName evidence="1">NYN domain-containing protein</fullName>
    </recommendedName>
</protein>
<accession>A0A344LCK1</accession>
<dbReference type="EMBL" id="CP015163">
    <property type="protein sequence ID" value="AXB45775.1"/>
    <property type="molecule type" value="Genomic_DNA"/>
</dbReference>
<dbReference type="Pfam" id="PF01936">
    <property type="entry name" value="NYN"/>
    <property type="match status" value="1"/>
</dbReference>